<reference evidence="3 4" key="1">
    <citation type="submission" date="2023-03" db="EMBL/GenBank/DDBJ databases">
        <title>Paludisphaera mucosa sp. nov. a novel planctomycete from northern fen.</title>
        <authorList>
            <person name="Ivanova A."/>
        </authorList>
    </citation>
    <scope>NUCLEOTIDE SEQUENCE [LARGE SCALE GENOMIC DNA]</scope>
    <source>
        <strain evidence="3 4">Pla2</strain>
    </source>
</reference>
<dbReference type="EMBL" id="JARRAG010000002">
    <property type="protein sequence ID" value="MDG3005805.1"/>
    <property type="molecule type" value="Genomic_DNA"/>
</dbReference>
<dbReference type="Pfam" id="PF07596">
    <property type="entry name" value="SBP_bac_10"/>
    <property type="match status" value="1"/>
</dbReference>
<name>A0ABT6FE18_9BACT</name>
<dbReference type="InterPro" id="IPR045584">
    <property type="entry name" value="Pilin-like"/>
</dbReference>
<dbReference type="PANTHER" id="PTHR30093:SF2">
    <property type="entry name" value="TYPE II SECRETION SYSTEM PROTEIN H"/>
    <property type="match status" value="1"/>
</dbReference>
<dbReference type="InterPro" id="IPR011453">
    <property type="entry name" value="DUF1559"/>
</dbReference>
<dbReference type="Gene3D" id="3.30.700.10">
    <property type="entry name" value="Glycoprotein, Type 4 Pilin"/>
    <property type="match status" value="1"/>
</dbReference>
<comment type="caution">
    <text evidence="3">The sequence shown here is derived from an EMBL/GenBank/DDBJ whole genome shotgun (WGS) entry which is preliminary data.</text>
</comment>
<dbReference type="RefSeq" id="WP_277862135.1">
    <property type="nucleotide sequence ID" value="NZ_JARRAG010000002.1"/>
</dbReference>
<sequence length="342" mass="36119">MGRHVEDIHRPMFRLVDAVTLVGVIGVLSGLLLPTVTSCGESARRAQCQNNLKNIVLAADQFRTTKGVYPPARIDRPVEPTTAGDANVSSIPCQLLRDLDEAAIYNALNFDVPMGPSCGVPAQNTTVASTRIGILVCPTDPYHFPDPYAGLNYRANVGLGDLGDARGVLTRPQGPPPGTRGAFDESRSVAASEFTDGLSNTVAFAEKLCGGGQEPFDASRDWVPAGAADPGLDADDWVRICSRLPQSAAAMGRTDSGRCWLFPGSLYSTFRGALTPNSPIPDCGSDALDGVGAFAPRSLHPGVVNVGWADGSVRAVRSNIDPRAWRMLLTRAGGETGDPDVY</sequence>
<proteinExistence type="predicted"/>
<protein>
    <submittedName>
        <fullName evidence="3">DUF1559 domain-containing protein</fullName>
    </submittedName>
</protein>
<dbReference type="PANTHER" id="PTHR30093">
    <property type="entry name" value="GENERAL SECRETION PATHWAY PROTEIN G"/>
    <property type="match status" value="1"/>
</dbReference>
<evidence type="ECO:0000313" key="3">
    <source>
        <dbReference type="EMBL" id="MDG3005805.1"/>
    </source>
</evidence>
<keyword evidence="4" id="KW-1185">Reference proteome</keyword>
<feature type="transmembrane region" description="Helical" evidence="1">
    <location>
        <begin position="12"/>
        <end position="33"/>
    </location>
</feature>
<dbReference type="InterPro" id="IPR027558">
    <property type="entry name" value="Pre_pil_HX9DG_C"/>
</dbReference>
<evidence type="ECO:0000313" key="4">
    <source>
        <dbReference type="Proteomes" id="UP001216907"/>
    </source>
</evidence>
<evidence type="ECO:0000256" key="1">
    <source>
        <dbReference type="SAM" id="Phobius"/>
    </source>
</evidence>
<dbReference type="NCBIfam" id="TIGR04294">
    <property type="entry name" value="pre_pil_HX9DG"/>
    <property type="match status" value="1"/>
</dbReference>
<gene>
    <name evidence="3" type="ORF">PZE19_18615</name>
</gene>
<keyword evidence="1" id="KW-0812">Transmembrane</keyword>
<keyword evidence="1" id="KW-1133">Transmembrane helix</keyword>
<evidence type="ECO:0000259" key="2">
    <source>
        <dbReference type="Pfam" id="PF07596"/>
    </source>
</evidence>
<feature type="domain" description="DUF1559" evidence="2">
    <location>
        <begin position="41"/>
        <end position="322"/>
    </location>
</feature>
<accession>A0ABT6FE18</accession>
<dbReference type="SUPFAM" id="SSF54523">
    <property type="entry name" value="Pili subunits"/>
    <property type="match status" value="1"/>
</dbReference>
<keyword evidence="1" id="KW-0472">Membrane</keyword>
<organism evidence="3 4">
    <name type="scientific">Paludisphaera mucosa</name>
    <dbReference type="NCBI Taxonomy" id="3030827"/>
    <lineage>
        <taxon>Bacteria</taxon>
        <taxon>Pseudomonadati</taxon>
        <taxon>Planctomycetota</taxon>
        <taxon>Planctomycetia</taxon>
        <taxon>Isosphaerales</taxon>
        <taxon>Isosphaeraceae</taxon>
        <taxon>Paludisphaera</taxon>
    </lineage>
</organism>
<dbReference type="Proteomes" id="UP001216907">
    <property type="component" value="Unassembled WGS sequence"/>
</dbReference>